<comment type="subcellular location">
    <subcellularLocation>
        <location evidence="1">Membrane</location>
        <topology evidence="1">Multi-pass membrane protein</topology>
    </subcellularLocation>
</comment>
<dbReference type="GO" id="GO:0005768">
    <property type="term" value="C:endosome"/>
    <property type="evidence" value="ECO:0007669"/>
    <property type="project" value="TreeGrafter"/>
</dbReference>
<evidence type="ECO:0008006" key="8">
    <source>
        <dbReference type="Google" id="ProtNLM"/>
    </source>
</evidence>
<dbReference type="EMBL" id="WNTK01004498">
    <property type="protein sequence ID" value="KAG9464398.1"/>
    <property type="molecule type" value="Genomic_DNA"/>
</dbReference>
<evidence type="ECO:0000313" key="7">
    <source>
        <dbReference type="Proteomes" id="UP000770717"/>
    </source>
</evidence>
<name>A0A8J6BPA1_ELECQ</name>
<protein>
    <recommendedName>
        <fullName evidence="8">PQ-loop repeat-containing protein 1</fullName>
    </recommendedName>
</protein>
<evidence type="ECO:0000256" key="5">
    <source>
        <dbReference type="SAM" id="Phobius"/>
    </source>
</evidence>
<dbReference type="Pfam" id="PF04193">
    <property type="entry name" value="PQ-loop"/>
    <property type="match status" value="1"/>
</dbReference>
<dbReference type="Proteomes" id="UP000770717">
    <property type="component" value="Unassembled WGS sequence"/>
</dbReference>
<dbReference type="Gene3D" id="1.20.1280.290">
    <property type="match status" value="1"/>
</dbReference>
<evidence type="ECO:0000256" key="2">
    <source>
        <dbReference type="ARBA" id="ARBA00022692"/>
    </source>
</evidence>
<comment type="caution">
    <text evidence="6">The sequence shown here is derived from an EMBL/GenBank/DDBJ whole genome shotgun (WGS) entry which is preliminary data.</text>
</comment>
<gene>
    <name evidence="6" type="ORF">GDO78_019994</name>
</gene>
<feature type="non-terminal residue" evidence="6">
    <location>
        <position position="109"/>
    </location>
</feature>
<feature type="transmembrane region" description="Helical" evidence="5">
    <location>
        <begin position="46"/>
        <end position="66"/>
    </location>
</feature>
<sequence>MDIPEDSVDTWPVLSCLSSCFIVFGGVVPYIPQYQEIKRTSNTDGFSTWVCFVLLIANILRIFFWFGKFFEFPLLLQSLLMIVTMLSILHLCCAVQTVNRVSTKHHAFT</sequence>
<keyword evidence="3 5" id="KW-1133">Transmembrane helix</keyword>
<dbReference type="AlphaFoldDB" id="A0A8J6BPA1"/>
<evidence type="ECO:0000256" key="1">
    <source>
        <dbReference type="ARBA" id="ARBA00004141"/>
    </source>
</evidence>
<feature type="transmembrane region" description="Helical" evidence="5">
    <location>
        <begin position="72"/>
        <end position="95"/>
    </location>
</feature>
<dbReference type="GO" id="GO:0005802">
    <property type="term" value="C:trans-Golgi network"/>
    <property type="evidence" value="ECO:0007669"/>
    <property type="project" value="TreeGrafter"/>
</dbReference>
<dbReference type="PANTHER" id="PTHR14856">
    <property type="entry name" value="PQ-LOOP REPEAT-CONTAINING PROTEIN 1-LIKE PROTEIN"/>
    <property type="match status" value="1"/>
</dbReference>
<dbReference type="PANTHER" id="PTHR14856:SF11">
    <property type="entry name" value="PQ-LOOP REPEAT-CONTAINING PROTEIN 1 ISOFORM X1"/>
    <property type="match status" value="1"/>
</dbReference>
<evidence type="ECO:0000313" key="6">
    <source>
        <dbReference type="EMBL" id="KAG9464398.1"/>
    </source>
</evidence>
<feature type="transmembrane region" description="Helical" evidence="5">
    <location>
        <begin position="12"/>
        <end position="34"/>
    </location>
</feature>
<organism evidence="6 7">
    <name type="scientific">Eleutherodactylus coqui</name>
    <name type="common">Puerto Rican coqui</name>
    <dbReference type="NCBI Taxonomy" id="57060"/>
    <lineage>
        <taxon>Eukaryota</taxon>
        <taxon>Metazoa</taxon>
        <taxon>Chordata</taxon>
        <taxon>Craniata</taxon>
        <taxon>Vertebrata</taxon>
        <taxon>Euteleostomi</taxon>
        <taxon>Amphibia</taxon>
        <taxon>Batrachia</taxon>
        <taxon>Anura</taxon>
        <taxon>Neobatrachia</taxon>
        <taxon>Hyloidea</taxon>
        <taxon>Eleutherodactylidae</taxon>
        <taxon>Eleutherodactylinae</taxon>
        <taxon>Eleutherodactylus</taxon>
        <taxon>Eleutherodactylus</taxon>
    </lineage>
</organism>
<evidence type="ECO:0000256" key="4">
    <source>
        <dbReference type="ARBA" id="ARBA00023136"/>
    </source>
</evidence>
<accession>A0A8J6BPA1</accession>
<dbReference type="OrthoDB" id="292213at2759"/>
<dbReference type="InterPro" id="IPR006603">
    <property type="entry name" value="PQ-loop_rpt"/>
</dbReference>
<dbReference type="FunFam" id="1.20.1280.290:FF:000008">
    <property type="entry name" value="PQ-loop repeat-containing protein 1"/>
    <property type="match status" value="1"/>
</dbReference>
<evidence type="ECO:0000256" key="3">
    <source>
        <dbReference type="ARBA" id="ARBA00022989"/>
    </source>
</evidence>
<dbReference type="GO" id="GO:0045332">
    <property type="term" value="P:phospholipid translocation"/>
    <property type="evidence" value="ECO:0007669"/>
    <property type="project" value="TreeGrafter"/>
</dbReference>
<dbReference type="InterPro" id="IPR052241">
    <property type="entry name" value="SLC66/Scramblase_ANY1"/>
</dbReference>
<dbReference type="GO" id="GO:0042147">
    <property type="term" value="P:retrograde transport, endosome to Golgi"/>
    <property type="evidence" value="ECO:0007669"/>
    <property type="project" value="TreeGrafter"/>
</dbReference>
<keyword evidence="7" id="KW-1185">Reference proteome</keyword>
<reference evidence="6" key="1">
    <citation type="thesis" date="2020" institute="ProQuest LLC" country="789 East Eisenhower Parkway, Ann Arbor, MI, USA">
        <title>Comparative Genomics and Chromosome Evolution.</title>
        <authorList>
            <person name="Mudd A.B."/>
        </authorList>
    </citation>
    <scope>NUCLEOTIDE SEQUENCE</scope>
    <source>
        <strain evidence="6">HN-11 Male</strain>
        <tissue evidence="6">Kidney and liver</tissue>
    </source>
</reference>
<proteinExistence type="predicted"/>
<keyword evidence="4 5" id="KW-0472">Membrane</keyword>
<dbReference type="GO" id="GO:0005829">
    <property type="term" value="C:cytosol"/>
    <property type="evidence" value="ECO:0007669"/>
    <property type="project" value="GOC"/>
</dbReference>
<keyword evidence="2 5" id="KW-0812">Transmembrane</keyword>
<dbReference type="GO" id="GO:0016020">
    <property type="term" value="C:membrane"/>
    <property type="evidence" value="ECO:0007669"/>
    <property type="project" value="UniProtKB-SubCell"/>
</dbReference>